<evidence type="ECO:0000256" key="5">
    <source>
        <dbReference type="ARBA" id="ARBA00033464"/>
    </source>
</evidence>
<reference evidence="8 9" key="1">
    <citation type="submission" date="2020-06" db="EMBL/GenBank/DDBJ databases">
        <title>The yeast mating-type switching endonuclease HO is a domesticated member of an unorthodox homing genetic element family.</title>
        <authorList>
            <person name="Coughlan A.Y."/>
            <person name="Lombardi L."/>
            <person name="Braun-Galleani S."/>
            <person name="Martos A.R."/>
            <person name="Galeote V."/>
            <person name="Bigey F."/>
            <person name="Dequin S."/>
            <person name="Byrne K.P."/>
            <person name="Wolfe K.H."/>
        </authorList>
    </citation>
    <scope>NUCLEOTIDE SEQUENCE [LARGE SCALE GENOMIC DNA]</scope>
    <source>
        <strain evidence="8 9">CBS2947</strain>
    </source>
</reference>
<dbReference type="InterPro" id="IPR019024">
    <property type="entry name" value="RNase_H2_suB_wHTH"/>
</dbReference>
<gene>
    <name evidence="8" type="ORF">HG537_0E03520</name>
</gene>
<dbReference type="Pfam" id="PF17745">
    <property type="entry name" value="Ydr279_N"/>
    <property type="match status" value="1"/>
</dbReference>
<protein>
    <recommendedName>
        <fullName evidence="2">Ribonuclease H2 subunit B</fullName>
    </recommendedName>
    <alternativeName>
        <fullName evidence="5">Ribonuclease HI subunit B</fullName>
    </alternativeName>
</protein>
<dbReference type="PANTHER" id="PTHR13383:SF11">
    <property type="entry name" value="RIBONUCLEASE H2 SUBUNIT B"/>
    <property type="match status" value="1"/>
</dbReference>
<dbReference type="GO" id="GO:0006401">
    <property type="term" value="P:RNA catabolic process"/>
    <property type="evidence" value="ECO:0007669"/>
    <property type="project" value="TreeGrafter"/>
</dbReference>
<organism evidence="8 9">
    <name type="scientific">Torulaspora globosa</name>
    <dbReference type="NCBI Taxonomy" id="48254"/>
    <lineage>
        <taxon>Eukaryota</taxon>
        <taxon>Fungi</taxon>
        <taxon>Dikarya</taxon>
        <taxon>Ascomycota</taxon>
        <taxon>Saccharomycotina</taxon>
        <taxon>Saccharomycetes</taxon>
        <taxon>Saccharomycetales</taxon>
        <taxon>Saccharomycetaceae</taxon>
        <taxon>Torulaspora</taxon>
    </lineage>
</organism>
<comment type="function">
    <text evidence="4">Non catalytic subunit of RNase H2, an endonuclease that specifically degrades the RNA of RNA:DNA hybrids. Participates in DNA replication, possibly by mediating the removal of lagging-strand Okazaki fragment RNA primers during DNA replication. Mediates the excision of single ribonucleotides from DNA:RNA duplexes.</text>
</comment>
<dbReference type="PANTHER" id="PTHR13383">
    <property type="entry name" value="RIBONUCLEASE H2 SUBUNIT B"/>
    <property type="match status" value="1"/>
</dbReference>
<dbReference type="EMBL" id="CP059271">
    <property type="protein sequence ID" value="QLQ80997.1"/>
    <property type="molecule type" value="Genomic_DNA"/>
</dbReference>
<evidence type="ECO:0000313" key="8">
    <source>
        <dbReference type="EMBL" id="QLQ80997.1"/>
    </source>
</evidence>
<accession>A0A7H9HW62</accession>
<evidence type="ECO:0000256" key="1">
    <source>
        <dbReference type="ARBA" id="ARBA00004123"/>
    </source>
</evidence>
<dbReference type="InterPro" id="IPR040456">
    <property type="entry name" value="RNase_H2_suB"/>
</dbReference>
<evidence type="ECO:0000256" key="3">
    <source>
        <dbReference type="ARBA" id="ARBA00023242"/>
    </source>
</evidence>
<evidence type="ECO:0000256" key="4">
    <source>
        <dbReference type="ARBA" id="ARBA00024778"/>
    </source>
</evidence>
<dbReference type="InterPro" id="IPR041195">
    <property type="entry name" value="Rnh202_N"/>
</dbReference>
<comment type="subcellular location">
    <subcellularLocation>
        <location evidence="1">Nucleus</location>
    </subcellularLocation>
</comment>
<evidence type="ECO:0000259" key="7">
    <source>
        <dbReference type="Pfam" id="PF17745"/>
    </source>
</evidence>
<evidence type="ECO:0000256" key="2">
    <source>
        <dbReference type="ARBA" id="ARBA00019062"/>
    </source>
</evidence>
<dbReference type="GO" id="GO:0032299">
    <property type="term" value="C:ribonuclease H2 complex"/>
    <property type="evidence" value="ECO:0007669"/>
    <property type="project" value="InterPro"/>
</dbReference>
<proteinExistence type="predicted"/>
<dbReference type="Gene3D" id="1.10.20.120">
    <property type="match status" value="1"/>
</dbReference>
<dbReference type="Pfam" id="PF09468">
    <property type="entry name" value="RNase_H2-Ydr279"/>
    <property type="match status" value="1"/>
</dbReference>
<dbReference type="OrthoDB" id="29098at2759"/>
<feature type="domain" description="Ribonuclease H2 subunit B wHTH" evidence="6">
    <location>
        <begin position="118"/>
        <end position="258"/>
    </location>
</feature>
<dbReference type="CDD" id="cd09270">
    <property type="entry name" value="RNase_H2-B"/>
    <property type="match status" value="1"/>
</dbReference>
<keyword evidence="3" id="KW-0539">Nucleus</keyword>
<name>A0A7H9HW62_9SACH</name>
<feature type="domain" description="Rnh202 triple barrel" evidence="7">
    <location>
        <begin position="13"/>
        <end position="115"/>
    </location>
</feature>
<dbReference type="Proteomes" id="UP000510647">
    <property type="component" value="Chromosome 5"/>
</dbReference>
<evidence type="ECO:0000313" key="9">
    <source>
        <dbReference type="Proteomes" id="UP000510647"/>
    </source>
</evidence>
<sequence>MTICEGSKDMLVVLPASVASERVPYSLFSLPHPSNNGSKKRVTLIEPKVGEIYELRRFQFSKGSLFNAQLDLANEKYHYTANQEPLKSTFLINEADRTDGRVMEAGDVHFATKFDLSYCLIGYYYGDSTSVDEKDYELDNGIEIAVSRGRMNCLTVRDYHDHLVDNHDSQWANISLDSLEKALQNVAEPTEEAENTYYKLTETKIIAYLANKVTKLAQKLPQSLNIPGLPADILECAKVTLAADLLVSLIPRHAYFSLKKFSPATDPDHIADIKNCYEKYESYKRSIKQSADEKELLIKAAMTVGLATGNTKKTVVRKVTKKTVIVKKQKGKIDGFFKPAQSN</sequence>
<dbReference type="GO" id="GO:0005654">
    <property type="term" value="C:nucleoplasm"/>
    <property type="evidence" value="ECO:0007669"/>
    <property type="project" value="TreeGrafter"/>
</dbReference>
<keyword evidence="9" id="KW-1185">Reference proteome</keyword>
<evidence type="ECO:0000259" key="6">
    <source>
        <dbReference type="Pfam" id="PF09468"/>
    </source>
</evidence>
<dbReference type="AlphaFoldDB" id="A0A7H9HW62"/>